<dbReference type="Gene3D" id="1.10.287.70">
    <property type="match status" value="1"/>
</dbReference>
<keyword evidence="8" id="KW-0325">Glycoprotein</keyword>
<evidence type="ECO:0000256" key="8">
    <source>
        <dbReference type="ARBA" id="ARBA00023180"/>
    </source>
</evidence>
<dbReference type="Pfam" id="PF00060">
    <property type="entry name" value="Lig_chan"/>
    <property type="match status" value="1"/>
</dbReference>
<keyword evidence="4 9" id="KW-0812">Transmembrane</keyword>
<sequence length="539" mass="61573">MLLEQENTNLGLEQCVAKLVGKLFPDDATIYVVEGDYNYFTNYSANPHVMLNLDKPVRSFMGYGTNFIIPTKNGKSLSAQLTTLAKSPVWRSYESTIGTFLILTTSAYVAEVFKVLWKFNIVNAFVVSEDDGSVYSSDPYSQMNNCGRRMEEYVMQNCSSDFTVKFLKPLRNHNQCPVFIYKKFPTIIAMVLIKFMEHLQQVLNVNVKLKTAPQTESGLKMVIENNILLKMFTAIDVIGGNLTFTDEMFRSDMVFVSPMEREVFTLSAIVNMFRYDVWILVIVAIITVSIAWGVILKVTQLQSVSDSFGKAFMNVLSLTICGCIRRMPQIAKLRCFFILYLFYVIIIQTAFKADLIKMLTSVVDSNEIKNMQDVANSKLPVCLPVSYKRFFNQSKPDDEIYTKIRNKLEVYKNFSINRTHCIHFTANVNFLMLLSKMGKSTVVVDDKFTNNQRLHLISNKSHHLMASINTAITQWKESGIYNHHVQQIMDEIQTVNDENNEPKVLTLEHLSGVFAILAFGLLLSLIVFVLEIVVYKIYN</sequence>
<evidence type="ECO:0000256" key="7">
    <source>
        <dbReference type="ARBA" id="ARBA00023170"/>
    </source>
</evidence>
<evidence type="ECO:0000259" key="10">
    <source>
        <dbReference type="Pfam" id="PF00060"/>
    </source>
</evidence>
<dbReference type="EMBL" id="JAVRBK010000010">
    <property type="protein sequence ID" value="KAK5638725.1"/>
    <property type="molecule type" value="Genomic_DNA"/>
</dbReference>
<feature type="domain" description="Ionotropic glutamate receptor C-terminal" evidence="10">
    <location>
        <begin position="275"/>
        <end position="521"/>
    </location>
</feature>
<gene>
    <name evidence="11" type="ORF">RI129_013020</name>
</gene>
<keyword evidence="12" id="KW-1185">Reference proteome</keyword>
<dbReference type="GO" id="GO:0005886">
    <property type="term" value="C:plasma membrane"/>
    <property type="evidence" value="ECO:0007669"/>
    <property type="project" value="UniProtKB-SubCell"/>
</dbReference>
<evidence type="ECO:0000256" key="9">
    <source>
        <dbReference type="SAM" id="Phobius"/>
    </source>
</evidence>
<proteinExistence type="inferred from homology"/>
<evidence type="ECO:0000256" key="5">
    <source>
        <dbReference type="ARBA" id="ARBA00022989"/>
    </source>
</evidence>
<dbReference type="AlphaFoldDB" id="A0AAN7UV96"/>
<evidence type="ECO:0000256" key="6">
    <source>
        <dbReference type="ARBA" id="ARBA00023136"/>
    </source>
</evidence>
<keyword evidence="7" id="KW-0675">Receptor</keyword>
<dbReference type="GO" id="GO:0050906">
    <property type="term" value="P:detection of stimulus involved in sensory perception"/>
    <property type="evidence" value="ECO:0007669"/>
    <property type="project" value="UniProtKB-ARBA"/>
</dbReference>
<evidence type="ECO:0000313" key="12">
    <source>
        <dbReference type="Proteomes" id="UP001329430"/>
    </source>
</evidence>
<dbReference type="InterPro" id="IPR001320">
    <property type="entry name" value="Iontro_rcpt_C"/>
</dbReference>
<organism evidence="11 12">
    <name type="scientific">Pyrocoelia pectoralis</name>
    <dbReference type="NCBI Taxonomy" id="417401"/>
    <lineage>
        <taxon>Eukaryota</taxon>
        <taxon>Metazoa</taxon>
        <taxon>Ecdysozoa</taxon>
        <taxon>Arthropoda</taxon>
        <taxon>Hexapoda</taxon>
        <taxon>Insecta</taxon>
        <taxon>Pterygota</taxon>
        <taxon>Neoptera</taxon>
        <taxon>Endopterygota</taxon>
        <taxon>Coleoptera</taxon>
        <taxon>Polyphaga</taxon>
        <taxon>Elateriformia</taxon>
        <taxon>Elateroidea</taxon>
        <taxon>Lampyridae</taxon>
        <taxon>Lampyrinae</taxon>
        <taxon>Pyrocoelia</taxon>
    </lineage>
</organism>
<feature type="transmembrane region" description="Helical" evidence="9">
    <location>
        <begin position="513"/>
        <end position="535"/>
    </location>
</feature>
<evidence type="ECO:0000313" key="11">
    <source>
        <dbReference type="EMBL" id="KAK5638725.1"/>
    </source>
</evidence>
<evidence type="ECO:0000256" key="2">
    <source>
        <dbReference type="ARBA" id="ARBA00008685"/>
    </source>
</evidence>
<dbReference type="GO" id="GO:0015276">
    <property type="term" value="F:ligand-gated monoatomic ion channel activity"/>
    <property type="evidence" value="ECO:0007669"/>
    <property type="project" value="InterPro"/>
</dbReference>
<comment type="caution">
    <text evidence="11">The sequence shown here is derived from an EMBL/GenBank/DDBJ whole genome shotgun (WGS) entry which is preliminary data.</text>
</comment>
<dbReference type="PANTHER" id="PTHR42643:SF30">
    <property type="entry name" value="IONOTROPIC RECEPTOR 40A-RELATED"/>
    <property type="match status" value="1"/>
</dbReference>
<evidence type="ECO:0000256" key="4">
    <source>
        <dbReference type="ARBA" id="ARBA00022692"/>
    </source>
</evidence>
<keyword evidence="3" id="KW-1003">Cell membrane</keyword>
<protein>
    <recommendedName>
        <fullName evidence="10">Ionotropic glutamate receptor C-terminal domain-containing protein</fullName>
    </recommendedName>
</protein>
<keyword evidence="6 9" id="KW-0472">Membrane</keyword>
<keyword evidence="5 9" id="KW-1133">Transmembrane helix</keyword>
<feature type="transmembrane region" description="Helical" evidence="9">
    <location>
        <begin position="277"/>
        <end position="295"/>
    </location>
</feature>
<dbReference type="PANTHER" id="PTHR42643">
    <property type="entry name" value="IONOTROPIC RECEPTOR 20A-RELATED"/>
    <property type="match status" value="1"/>
</dbReference>
<feature type="transmembrane region" description="Helical" evidence="9">
    <location>
        <begin position="331"/>
        <end position="351"/>
    </location>
</feature>
<comment type="subcellular location">
    <subcellularLocation>
        <location evidence="1">Cell membrane</location>
        <topology evidence="1">Multi-pass membrane protein</topology>
    </subcellularLocation>
</comment>
<comment type="similarity">
    <text evidence="2">Belongs to the glutamate-gated ion channel (TC 1.A.10.1) family.</text>
</comment>
<reference evidence="11 12" key="1">
    <citation type="journal article" date="2024" name="Insects">
        <title>An Improved Chromosome-Level Genome Assembly of the Firefly Pyrocoelia pectoralis.</title>
        <authorList>
            <person name="Fu X."/>
            <person name="Meyer-Rochow V.B."/>
            <person name="Ballantyne L."/>
            <person name="Zhu X."/>
        </authorList>
    </citation>
    <scope>NUCLEOTIDE SEQUENCE [LARGE SCALE GENOMIC DNA]</scope>
    <source>
        <strain evidence="11">XCY_ONT2</strain>
    </source>
</reference>
<accession>A0AAN7UV96</accession>
<evidence type="ECO:0000256" key="3">
    <source>
        <dbReference type="ARBA" id="ARBA00022475"/>
    </source>
</evidence>
<evidence type="ECO:0000256" key="1">
    <source>
        <dbReference type="ARBA" id="ARBA00004651"/>
    </source>
</evidence>
<dbReference type="SUPFAM" id="SSF53850">
    <property type="entry name" value="Periplasmic binding protein-like II"/>
    <property type="match status" value="1"/>
</dbReference>
<dbReference type="Proteomes" id="UP001329430">
    <property type="component" value="Chromosome 10"/>
</dbReference>
<dbReference type="InterPro" id="IPR052192">
    <property type="entry name" value="Insect_Ionotropic_Sensory_Rcpt"/>
</dbReference>
<name>A0AAN7UV96_9COLE</name>